<dbReference type="AlphaFoldDB" id="R4XC48"/>
<feature type="compositionally biased region" description="Low complexity" evidence="2">
    <location>
        <begin position="252"/>
        <end position="263"/>
    </location>
</feature>
<feature type="compositionally biased region" description="Basic and acidic residues" evidence="2">
    <location>
        <begin position="98"/>
        <end position="108"/>
    </location>
</feature>
<organism evidence="4 5">
    <name type="scientific">Taphrina deformans (strain PYCC 5710 / ATCC 11124 / CBS 356.35 / IMI 108563 / JCM 9778 / NBRC 8474)</name>
    <name type="common">Peach leaf curl fungus</name>
    <name type="synonym">Lalaria deformans</name>
    <dbReference type="NCBI Taxonomy" id="1097556"/>
    <lineage>
        <taxon>Eukaryota</taxon>
        <taxon>Fungi</taxon>
        <taxon>Dikarya</taxon>
        <taxon>Ascomycota</taxon>
        <taxon>Taphrinomycotina</taxon>
        <taxon>Taphrinomycetes</taxon>
        <taxon>Taphrinales</taxon>
        <taxon>Taphrinaceae</taxon>
        <taxon>Taphrina</taxon>
    </lineage>
</organism>
<feature type="compositionally biased region" description="Polar residues" evidence="2">
    <location>
        <begin position="266"/>
        <end position="291"/>
    </location>
</feature>
<dbReference type="GO" id="GO:0008270">
    <property type="term" value="F:zinc ion binding"/>
    <property type="evidence" value="ECO:0007669"/>
    <property type="project" value="UniProtKB-KW"/>
</dbReference>
<dbReference type="InterPro" id="IPR037278">
    <property type="entry name" value="ARFGAP/RecO"/>
</dbReference>
<gene>
    <name evidence="4" type="ORF">TAPDE_003266</name>
</gene>
<feature type="compositionally biased region" description="Polar residues" evidence="2">
    <location>
        <begin position="163"/>
        <end position="198"/>
    </location>
</feature>
<comment type="caution">
    <text evidence="4">The sequence shown here is derived from an EMBL/GenBank/DDBJ whole genome shotgun (WGS) entry which is preliminary data.</text>
</comment>
<sequence>MGTHISRVKSVDLDAWTDEQTQSMVKWGNQKANKYWESKLEQSHIPSEGKIDNFVKTKYVSRRWVAAADRPDPEDISDEEDVSVASNSDISAQYPSSHVDKLPIERIRSSRSQAPARKKETSAQQIDSLLGMDFSSAPPLDSTATAPHAQVKAEDRPTDARLPQSNLSLLSAPASQDKTPQASQISTKPRNDLKTSIMSLYASAPKPQHHQAQQWQQPRNTSNAYSPTNATPQNPGSAFDDLNGLFGGMNVQAAASSQRLQAAPLPQTSSQAYNATRVVSQPASRATQSNPAAADSWGTDDGDGWTNFQSQTSIPAAPRQSSAFDDLYSTSDVWK</sequence>
<evidence type="ECO:0000313" key="4">
    <source>
        <dbReference type="EMBL" id="CCG83130.1"/>
    </source>
</evidence>
<feature type="compositionally biased region" description="Polar residues" evidence="2">
    <location>
        <begin position="218"/>
        <end position="236"/>
    </location>
</feature>
<keyword evidence="5" id="KW-1185">Reference proteome</keyword>
<dbReference type="Gene3D" id="1.10.220.150">
    <property type="entry name" value="Arf GTPase activating protein"/>
    <property type="match status" value="1"/>
</dbReference>
<proteinExistence type="predicted"/>
<dbReference type="STRING" id="1097556.R4XC48"/>
<dbReference type="PANTHER" id="PTHR45705">
    <property type="entry name" value="FI20236P1"/>
    <property type="match status" value="1"/>
</dbReference>
<feature type="domain" description="Arf-GAP" evidence="3">
    <location>
        <begin position="1"/>
        <end position="72"/>
    </location>
</feature>
<name>R4XC48_TAPDE</name>
<evidence type="ECO:0000259" key="3">
    <source>
        <dbReference type="PROSITE" id="PS50115"/>
    </source>
</evidence>
<dbReference type="PANTHER" id="PTHR45705:SF1">
    <property type="entry name" value="FI20236P1"/>
    <property type="match status" value="1"/>
</dbReference>
<dbReference type="VEuPathDB" id="FungiDB:TAPDE_003266"/>
<accession>R4XC48</accession>
<dbReference type="InterPro" id="IPR038508">
    <property type="entry name" value="ArfGAP_dom_sf"/>
</dbReference>
<dbReference type="GO" id="GO:0005737">
    <property type="term" value="C:cytoplasm"/>
    <property type="evidence" value="ECO:0007669"/>
    <property type="project" value="TreeGrafter"/>
</dbReference>
<dbReference type="OrthoDB" id="10266696at2759"/>
<reference evidence="4 5" key="1">
    <citation type="journal article" date="2013" name="MBio">
        <title>Genome sequencing of the plant pathogen Taphrina deformans, the causal agent of peach leaf curl.</title>
        <authorList>
            <person name="Cisse O.H."/>
            <person name="Almeida J.M.G.C.F."/>
            <person name="Fonseca A."/>
            <person name="Kumar A.A."/>
            <person name="Salojaervi J."/>
            <person name="Overmyer K."/>
            <person name="Hauser P.M."/>
            <person name="Pagni M."/>
        </authorList>
    </citation>
    <scope>NUCLEOTIDE SEQUENCE [LARGE SCALE GENOMIC DNA]</scope>
    <source>
        <strain evidence="5">PYCC 5710 / ATCC 11124 / CBS 356.35 / IMI 108563 / JCM 9778 / NBRC 8474</strain>
    </source>
</reference>
<dbReference type="Proteomes" id="UP000013776">
    <property type="component" value="Unassembled WGS sequence"/>
</dbReference>
<feature type="compositionally biased region" description="Polar residues" evidence="2">
    <location>
        <begin position="307"/>
        <end position="322"/>
    </location>
</feature>
<dbReference type="EMBL" id="CAHR02000125">
    <property type="protein sequence ID" value="CCG83130.1"/>
    <property type="molecule type" value="Genomic_DNA"/>
</dbReference>
<dbReference type="SUPFAM" id="SSF57863">
    <property type="entry name" value="ArfGap/RecO-like zinc finger"/>
    <property type="match status" value="1"/>
</dbReference>
<dbReference type="InterPro" id="IPR001164">
    <property type="entry name" value="ArfGAP_dom"/>
</dbReference>
<evidence type="ECO:0000313" key="5">
    <source>
        <dbReference type="Proteomes" id="UP000013776"/>
    </source>
</evidence>
<dbReference type="SMART" id="SM00105">
    <property type="entry name" value="ArfGap"/>
    <property type="match status" value="1"/>
</dbReference>
<dbReference type="eggNOG" id="KOG0703">
    <property type="taxonomic scope" value="Eukaryota"/>
</dbReference>
<dbReference type="Pfam" id="PF01412">
    <property type="entry name" value="ArfGap"/>
    <property type="match status" value="1"/>
</dbReference>
<keyword evidence="1" id="KW-0479">Metal-binding</keyword>
<evidence type="ECO:0000256" key="1">
    <source>
        <dbReference type="PROSITE-ProRule" id="PRU00288"/>
    </source>
</evidence>
<feature type="compositionally biased region" description="Polar residues" evidence="2">
    <location>
        <begin position="84"/>
        <end position="96"/>
    </location>
</feature>
<dbReference type="InterPro" id="IPR051718">
    <property type="entry name" value="ARF_GTPase-activating"/>
</dbReference>
<dbReference type="GO" id="GO:0005096">
    <property type="term" value="F:GTPase activator activity"/>
    <property type="evidence" value="ECO:0007669"/>
    <property type="project" value="InterPro"/>
</dbReference>
<feature type="compositionally biased region" description="Acidic residues" evidence="2">
    <location>
        <begin position="72"/>
        <end position="82"/>
    </location>
</feature>
<keyword evidence="1" id="KW-0863">Zinc-finger</keyword>
<evidence type="ECO:0000256" key="2">
    <source>
        <dbReference type="SAM" id="MobiDB-lite"/>
    </source>
</evidence>
<keyword evidence="1" id="KW-0862">Zinc</keyword>
<dbReference type="PROSITE" id="PS50115">
    <property type="entry name" value="ARFGAP"/>
    <property type="match status" value="1"/>
</dbReference>
<feature type="region of interest" description="Disordered" evidence="2">
    <location>
        <begin position="68"/>
        <end position="322"/>
    </location>
</feature>
<protein>
    <recommendedName>
        <fullName evidence="3">Arf-GAP domain-containing protein</fullName>
    </recommendedName>
</protein>